<reference evidence="2 3" key="1">
    <citation type="journal article" date="2020" name="ISME J.">
        <title>Uncovering the hidden diversity of litter-decomposition mechanisms in mushroom-forming fungi.</title>
        <authorList>
            <person name="Floudas D."/>
            <person name="Bentzer J."/>
            <person name="Ahren D."/>
            <person name="Johansson T."/>
            <person name="Persson P."/>
            <person name="Tunlid A."/>
        </authorList>
    </citation>
    <scope>NUCLEOTIDE SEQUENCE [LARGE SCALE GENOMIC DNA]</scope>
    <source>
        <strain evidence="2 3">CBS 101986</strain>
    </source>
</reference>
<gene>
    <name evidence="2" type="ORF">D9619_000125</name>
</gene>
<accession>A0A8H5BFA9</accession>
<evidence type="ECO:0000313" key="3">
    <source>
        <dbReference type="Proteomes" id="UP000567179"/>
    </source>
</evidence>
<evidence type="ECO:0000313" key="2">
    <source>
        <dbReference type="EMBL" id="KAF5322262.1"/>
    </source>
</evidence>
<comment type="caution">
    <text evidence="2">The sequence shown here is derived from an EMBL/GenBank/DDBJ whole genome shotgun (WGS) entry which is preliminary data.</text>
</comment>
<keyword evidence="3" id="KW-1185">Reference proteome</keyword>
<dbReference type="Proteomes" id="UP000567179">
    <property type="component" value="Unassembled WGS sequence"/>
</dbReference>
<keyword evidence="1" id="KW-0732">Signal</keyword>
<evidence type="ECO:0000256" key="1">
    <source>
        <dbReference type="SAM" id="SignalP"/>
    </source>
</evidence>
<proteinExistence type="predicted"/>
<dbReference type="AlphaFoldDB" id="A0A8H5BFA9"/>
<feature type="signal peptide" evidence="1">
    <location>
        <begin position="1"/>
        <end position="19"/>
    </location>
</feature>
<feature type="chain" id="PRO_5034492338" evidence="1">
    <location>
        <begin position="20"/>
        <end position="61"/>
    </location>
</feature>
<name>A0A8H5BFA9_9AGAR</name>
<organism evidence="2 3">
    <name type="scientific">Psilocybe cf. subviscida</name>
    <dbReference type="NCBI Taxonomy" id="2480587"/>
    <lineage>
        <taxon>Eukaryota</taxon>
        <taxon>Fungi</taxon>
        <taxon>Dikarya</taxon>
        <taxon>Basidiomycota</taxon>
        <taxon>Agaricomycotina</taxon>
        <taxon>Agaricomycetes</taxon>
        <taxon>Agaricomycetidae</taxon>
        <taxon>Agaricales</taxon>
        <taxon>Agaricineae</taxon>
        <taxon>Strophariaceae</taxon>
        <taxon>Psilocybe</taxon>
    </lineage>
</organism>
<protein>
    <submittedName>
        <fullName evidence="2">Uncharacterized protein</fullName>
    </submittedName>
</protein>
<sequence>MNYYFTLIAALLAMSPALATPIASAPPAESTSTLITPSRFGVDSPDAFFNYPTANDKVSST</sequence>
<dbReference type="EMBL" id="JAACJJ010000028">
    <property type="protein sequence ID" value="KAF5322262.1"/>
    <property type="molecule type" value="Genomic_DNA"/>
</dbReference>